<reference evidence="11" key="1">
    <citation type="journal article" date="2019" name="Int. J. Syst. Evol. Microbiol.">
        <title>The Global Catalogue of Microorganisms (GCM) 10K type strain sequencing project: providing services to taxonomists for standard genome sequencing and annotation.</title>
        <authorList>
            <consortium name="The Broad Institute Genomics Platform"/>
            <consortium name="The Broad Institute Genome Sequencing Center for Infectious Disease"/>
            <person name="Wu L."/>
            <person name="Ma J."/>
        </authorList>
    </citation>
    <scope>NUCLEOTIDE SEQUENCE [LARGE SCALE GENOMIC DNA]</scope>
    <source>
        <strain evidence="11">NBRC 110044</strain>
    </source>
</reference>
<evidence type="ECO:0000313" key="10">
    <source>
        <dbReference type="EMBL" id="GLR14200.1"/>
    </source>
</evidence>
<dbReference type="InterPro" id="IPR002938">
    <property type="entry name" value="FAD-bd"/>
</dbReference>
<evidence type="ECO:0000256" key="4">
    <source>
        <dbReference type="ARBA" id="ARBA00022630"/>
    </source>
</evidence>
<dbReference type="PANTHER" id="PTHR43876:SF7">
    <property type="entry name" value="UBIQUINONE BIOSYNTHESIS MONOOXYGENASE COQ6, MITOCHONDRIAL"/>
    <property type="match status" value="1"/>
</dbReference>
<keyword evidence="8" id="KW-0812">Transmembrane</keyword>
<comment type="caution">
    <text evidence="10">The sequence shown here is derived from an EMBL/GenBank/DDBJ whole genome shotgun (WGS) entry which is preliminary data.</text>
</comment>
<protein>
    <submittedName>
        <fullName evidence="10">Ubiquinone biosynthesis hydroxylase UbiH</fullName>
    </submittedName>
</protein>
<evidence type="ECO:0000256" key="8">
    <source>
        <dbReference type="SAM" id="Phobius"/>
    </source>
</evidence>
<evidence type="ECO:0000313" key="11">
    <source>
        <dbReference type="Proteomes" id="UP001156706"/>
    </source>
</evidence>
<dbReference type="Pfam" id="PF01494">
    <property type="entry name" value="FAD_binding_3"/>
    <property type="match status" value="1"/>
</dbReference>
<dbReference type="PROSITE" id="PS01304">
    <property type="entry name" value="UBIH"/>
    <property type="match status" value="1"/>
</dbReference>
<dbReference type="InterPro" id="IPR010971">
    <property type="entry name" value="UbiH/COQ6"/>
</dbReference>
<keyword evidence="10" id="KW-0830">Ubiquinone</keyword>
<name>A0ABQ5YLH0_9NEIS</name>
<accession>A0ABQ5YLH0</accession>
<dbReference type="NCBIfam" id="NF005788">
    <property type="entry name" value="PRK07608.1-3"/>
    <property type="match status" value="1"/>
</dbReference>
<dbReference type="InterPro" id="IPR051205">
    <property type="entry name" value="UbiH/COQ6_monooxygenase"/>
</dbReference>
<dbReference type="PRINTS" id="PR00420">
    <property type="entry name" value="RNGMNOXGNASE"/>
</dbReference>
<evidence type="ECO:0000256" key="7">
    <source>
        <dbReference type="ARBA" id="ARBA00023033"/>
    </source>
</evidence>
<keyword evidence="8" id="KW-0472">Membrane</keyword>
<keyword evidence="11" id="KW-1185">Reference proteome</keyword>
<keyword evidence="6" id="KW-0560">Oxidoreductase</keyword>
<comment type="pathway">
    <text evidence="2">Cofactor biosynthesis; ubiquinone biosynthesis.</text>
</comment>
<dbReference type="PANTHER" id="PTHR43876">
    <property type="entry name" value="UBIQUINONE BIOSYNTHESIS MONOOXYGENASE COQ6, MITOCHONDRIAL"/>
    <property type="match status" value="1"/>
</dbReference>
<dbReference type="NCBIfam" id="TIGR01988">
    <property type="entry name" value="Ubi-OHases"/>
    <property type="match status" value="1"/>
</dbReference>
<dbReference type="SUPFAM" id="SSF51905">
    <property type="entry name" value="FAD/NAD(P)-binding domain"/>
    <property type="match status" value="1"/>
</dbReference>
<keyword evidence="8" id="KW-1133">Transmembrane helix</keyword>
<dbReference type="Gene3D" id="3.50.50.60">
    <property type="entry name" value="FAD/NAD(P)-binding domain"/>
    <property type="match status" value="2"/>
</dbReference>
<organism evidence="10 11">
    <name type="scientific">Chitinimonas prasina</name>
    <dbReference type="NCBI Taxonomy" id="1434937"/>
    <lineage>
        <taxon>Bacteria</taxon>
        <taxon>Pseudomonadati</taxon>
        <taxon>Pseudomonadota</taxon>
        <taxon>Betaproteobacteria</taxon>
        <taxon>Neisseriales</taxon>
        <taxon>Chitinibacteraceae</taxon>
        <taxon>Chitinimonas</taxon>
    </lineage>
</organism>
<evidence type="ECO:0000256" key="1">
    <source>
        <dbReference type="ARBA" id="ARBA00001974"/>
    </source>
</evidence>
<dbReference type="EMBL" id="BSOG01000003">
    <property type="protein sequence ID" value="GLR14200.1"/>
    <property type="molecule type" value="Genomic_DNA"/>
</dbReference>
<evidence type="ECO:0000256" key="2">
    <source>
        <dbReference type="ARBA" id="ARBA00004749"/>
    </source>
</evidence>
<keyword evidence="7" id="KW-0503">Monooxygenase</keyword>
<dbReference type="InterPro" id="IPR018168">
    <property type="entry name" value="Ubi_Hdrlase_CS"/>
</dbReference>
<comment type="cofactor">
    <cofactor evidence="1">
        <name>FAD</name>
        <dbReference type="ChEBI" id="CHEBI:57692"/>
    </cofactor>
</comment>
<feature type="domain" description="FAD-binding" evidence="9">
    <location>
        <begin position="6"/>
        <end position="334"/>
    </location>
</feature>
<keyword evidence="4" id="KW-0285">Flavoprotein</keyword>
<dbReference type="RefSeq" id="WP_284197276.1">
    <property type="nucleotide sequence ID" value="NZ_BSOG01000003.1"/>
</dbReference>
<dbReference type="InterPro" id="IPR036188">
    <property type="entry name" value="FAD/NAD-bd_sf"/>
</dbReference>
<evidence type="ECO:0000256" key="6">
    <source>
        <dbReference type="ARBA" id="ARBA00023002"/>
    </source>
</evidence>
<keyword evidence="5" id="KW-0274">FAD</keyword>
<comment type="similarity">
    <text evidence="3">Belongs to the UbiH/COQ6 family.</text>
</comment>
<evidence type="ECO:0000256" key="5">
    <source>
        <dbReference type="ARBA" id="ARBA00022827"/>
    </source>
</evidence>
<dbReference type="Proteomes" id="UP001156706">
    <property type="component" value="Unassembled WGS sequence"/>
</dbReference>
<proteinExistence type="inferred from homology"/>
<feature type="transmembrane region" description="Helical" evidence="8">
    <location>
        <begin position="6"/>
        <end position="25"/>
    </location>
</feature>
<gene>
    <name evidence="10" type="ORF">GCM10007907_29900</name>
</gene>
<evidence type="ECO:0000259" key="9">
    <source>
        <dbReference type="Pfam" id="PF01494"/>
    </source>
</evidence>
<sequence length="384" mass="40555">MNQGEFDIVIVGGGLVGASLALALAGQWRVALLERALPPLPAALPQDWDNRIFAISPGSQAFLAGLGAWPPLRAGCIREMDVRGDAGGSIHFDALELASEQLAATVENRGLQALLWQALQGRVELLAPASLHAVQFDADHVSLTLADGASIQARLAVAADGAYSWLREQAGIAFARQPYEQQGVVANFSCQRPHGDIARQWFGHDGILAWLPLPGNRISMVWSTGNQHATELLGMAPELLAARVAAAGGHGLGVLAPLCPAAGFPLSLGRAERSIGRRLALVGDAAHTVHPLAGQGVNLGFGDARVLADLLNAKPGRDPGDAMLLQSYARSRAEEVLLMQTVCDGLQKLFASTDPVLGCVRNMGLQLTDALGPLKRTLMRQAFR</sequence>
<evidence type="ECO:0000256" key="3">
    <source>
        <dbReference type="ARBA" id="ARBA00005349"/>
    </source>
</evidence>